<dbReference type="Pfam" id="PF09678">
    <property type="entry name" value="Caa3_CtaG"/>
    <property type="match status" value="1"/>
</dbReference>
<protein>
    <recommendedName>
        <fullName evidence="10">Copper resistance protein CopD</fullName>
    </recommendedName>
</protein>
<evidence type="ECO:0000256" key="6">
    <source>
        <dbReference type="SAM" id="MobiDB-lite"/>
    </source>
</evidence>
<dbReference type="Proteomes" id="UP000005038">
    <property type="component" value="Unassembled WGS sequence"/>
</dbReference>
<feature type="region of interest" description="Disordered" evidence="6">
    <location>
        <begin position="279"/>
        <end position="314"/>
    </location>
</feature>
<gene>
    <name evidence="8" type="ORF">GOOTI_129_00070</name>
</gene>
<evidence type="ECO:0000256" key="3">
    <source>
        <dbReference type="ARBA" id="ARBA00022692"/>
    </source>
</evidence>
<feature type="transmembrane region" description="Helical" evidence="7">
    <location>
        <begin position="196"/>
        <end position="224"/>
    </location>
</feature>
<proteinExistence type="predicted"/>
<comment type="caution">
    <text evidence="8">The sequence shown here is derived from an EMBL/GenBank/DDBJ whole genome shotgun (WGS) entry which is preliminary data.</text>
</comment>
<feature type="transmembrane region" description="Helical" evidence="7">
    <location>
        <begin position="53"/>
        <end position="75"/>
    </location>
</feature>
<feature type="transmembrane region" description="Helical" evidence="7">
    <location>
        <begin position="244"/>
        <end position="265"/>
    </location>
</feature>
<accession>H5TN45</accession>
<feature type="transmembrane region" description="Helical" evidence="7">
    <location>
        <begin position="131"/>
        <end position="154"/>
    </location>
</feature>
<evidence type="ECO:0000256" key="2">
    <source>
        <dbReference type="ARBA" id="ARBA00022475"/>
    </source>
</evidence>
<keyword evidence="9" id="KW-1185">Reference proteome</keyword>
<evidence type="ECO:0000256" key="1">
    <source>
        <dbReference type="ARBA" id="ARBA00004651"/>
    </source>
</evidence>
<dbReference type="OrthoDB" id="4528950at2"/>
<dbReference type="RefSeq" id="WP_007239131.1">
    <property type="nucleotide sequence ID" value="NZ_BAFB01000129.1"/>
</dbReference>
<dbReference type="GO" id="GO:0005886">
    <property type="term" value="C:plasma membrane"/>
    <property type="evidence" value="ECO:0007669"/>
    <property type="project" value="UniProtKB-SubCell"/>
</dbReference>
<reference evidence="8" key="1">
    <citation type="submission" date="2012-02" db="EMBL/GenBank/DDBJ databases">
        <title>Whole genome shotgun sequence of Gordonia otitidis NBRC 100426.</title>
        <authorList>
            <person name="Yoshida I."/>
            <person name="Hosoyama A."/>
            <person name="Tsuchikane K."/>
            <person name="Katsumata H."/>
            <person name="Yamazaki S."/>
            <person name="Fujita N."/>
        </authorList>
    </citation>
    <scope>NUCLEOTIDE SEQUENCE [LARGE SCALE GENOMIC DNA]</scope>
    <source>
        <strain evidence="8">NBRC 100426</strain>
    </source>
</reference>
<sequence>MHPSIAPLTLEVALTSWRLDTVTTVVVVVVLVAYALAWRRASSRGGSSVPRSAVVVFGVLGIGVWLVAGVSVVGVYSDTLFWVRALQFVLLLLVAPFGLALGRPVTVLRESLGGRGCARFDAALDSRAARLLLGPIPTSACMLAVPWLIYFSGWYELILRDASVDVATRLLLVVIGIGYFYARLQVDPVPRRYPQALSLGITTAESIADGLLGIVLWQGSLVAADYYTSLHRTWGPGLRTDQTIGAGVLWILGDVVGLPFLMVLFRRFRSDERETEKKVDAALESGAELPAHDPTETGSGLWWESDPNLRDRYR</sequence>
<keyword evidence="3 7" id="KW-0812">Transmembrane</keyword>
<name>H5TN45_GORO1</name>
<dbReference type="AlphaFoldDB" id="H5TN45"/>
<evidence type="ECO:0000313" key="8">
    <source>
        <dbReference type="EMBL" id="GAB34903.1"/>
    </source>
</evidence>
<keyword evidence="4 7" id="KW-1133">Transmembrane helix</keyword>
<evidence type="ECO:0000256" key="5">
    <source>
        <dbReference type="ARBA" id="ARBA00023136"/>
    </source>
</evidence>
<feature type="transmembrane region" description="Helical" evidence="7">
    <location>
        <begin position="166"/>
        <end position="184"/>
    </location>
</feature>
<organism evidence="8 9">
    <name type="scientific">Gordonia otitidis (strain DSM 44809 / CCUG 52243 / JCM 12355 / NBRC 100426 / IFM 10032)</name>
    <dbReference type="NCBI Taxonomy" id="1108044"/>
    <lineage>
        <taxon>Bacteria</taxon>
        <taxon>Bacillati</taxon>
        <taxon>Actinomycetota</taxon>
        <taxon>Actinomycetes</taxon>
        <taxon>Mycobacteriales</taxon>
        <taxon>Gordoniaceae</taxon>
        <taxon>Gordonia</taxon>
    </lineage>
</organism>
<feature type="transmembrane region" description="Helical" evidence="7">
    <location>
        <begin position="22"/>
        <end position="41"/>
    </location>
</feature>
<keyword evidence="2" id="KW-1003">Cell membrane</keyword>
<dbReference type="STRING" id="1108044.GOOTI_129_00070"/>
<dbReference type="InterPro" id="IPR019108">
    <property type="entry name" value="Caa3_assmbl_CtaG-rel"/>
</dbReference>
<evidence type="ECO:0000313" key="9">
    <source>
        <dbReference type="Proteomes" id="UP000005038"/>
    </source>
</evidence>
<dbReference type="EMBL" id="BAFB01000129">
    <property type="protein sequence ID" value="GAB34903.1"/>
    <property type="molecule type" value="Genomic_DNA"/>
</dbReference>
<evidence type="ECO:0000256" key="7">
    <source>
        <dbReference type="SAM" id="Phobius"/>
    </source>
</evidence>
<comment type="subcellular location">
    <subcellularLocation>
        <location evidence="1">Cell membrane</location>
        <topology evidence="1">Multi-pass membrane protein</topology>
    </subcellularLocation>
</comment>
<evidence type="ECO:0008006" key="10">
    <source>
        <dbReference type="Google" id="ProtNLM"/>
    </source>
</evidence>
<evidence type="ECO:0000256" key="4">
    <source>
        <dbReference type="ARBA" id="ARBA00022989"/>
    </source>
</evidence>
<feature type="transmembrane region" description="Helical" evidence="7">
    <location>
        <begin position="81"/>
        <end position="101"/>
    </location>
</feature>
<keyword evidence="5 7" id="KW-0472">Membrane</keyword>